<sequence>MWARPAVKIRNGLDQLGAFGTDTGQLQLDFYLHTHKVKKCHNFFHYRESRNDNFGAETLCISTLSNLIVK</sequence>
<evidence type="ECO:0000313" key="1">
    <source>
        <dbReference type="EMBL" id="TKR69888.1"/>
    </source>
</evidence>
<name>A0A4U5MKE2_STECR</name>
<dbReference type="Proteomes" id="UP000298663">
    <property type="component" value="Unassembled WGS sequence"/>
</dbReference>
<evidence type="ECO:0000313" key="2">
    <source>
        <dbReference type="Proteomes" id="UP000298663"/>
    </source>
</evidence>
<proteinExistence type="predicted"/>
<gene>
    <name evidence="1" type="ORF">L596_021980</name>
</gene>
<reference evidence="1 2" key="1">
    <citation type="journal article" date="2015" name="Genome Biol.">
        <title>Comparative genomics of Steinernema reveals deeply conserved gene regulatory networks.</title>
        <authorList>
            <person name="Dillman A.R."/>
            <person name="Macchietto M."/>
            <person name="Porter C.F."/>
            <person name="Rogers A."/>
            <person name="Williams B."/>
            <person name="Antoshechkin I."/>
            <person name="Lee M.M."/>
            <person name="Goodwin Z."/>
            <person name="Lu X."/>
            <person name="Lewis E.E."/>
            <person name="Goodrich-Blair H."/>
            <person name="Stock S.P."/>
            <person name="Adams B.J."/>
            <person name="Sternberg P.W."/>
            <person name="Mortazavi A."/>
        </authorList>
    </citation>
    <scope>NUCLEOTIDE SEQUENCE [LARGE SCALE GENOMIC DNA]</scope>
    <source>
        <strain evidence="1 2">ALL</strain>
    </source>
</reference>
<protein>
    <submittedName>
        <fullName evidence="1">Uncharacterized protein</fullName>
    </submittedName>
</protein>
<comment type="caution">
    <text evidence="1">The sequence shown here is derived from an EMBL/GenBank/DDBJ whole genome shotgun (WGS) entry which is preliminary data.</text>
</comment>
<dbReference type="EMBL" id="AZBU02000007">
    <property type="protein sequence ID" value="TKR69888.1"/>
    <property type="molecule type" value="Genomic_DNA"/>
</dbReference>
<organism evidence="1 2">
    <name type="scientific">Steinernema carpocapsae</name>
    <name type="common">Entomopathogenic nematode</name>
    <dbReference type="NCBI Taxonomy" id="34508"/>
    <lineage>
        <taxon>Eukaryota</taxon>
        <taxon>Metazoa</taxon>
        <taxon>Ecdysozoa</taxon>
        <taxon>Nematoda</taxon>
        <taxon>Chromadorea</taxon>
        <taxon>Rhabditida</taxon>
        <taxon>Tylenchina</taxon>
        <taxon>Panagrolaimomorpha</taxon>
        <taxon>Strongyloidoidea</taxon>
        <taxon>Steinernematidae</taxon>
        <taxon>Steinernema</taxon>
    </lineage>
</organism>
<dbReference type="AlphaFoldDB" id="A0A4U5MKE2"/>
<keyword evidence="2" id="KW-1185">Reference proteome</keyword>
<accession>A0A4U5MKE2</accession>
<reference evidence="1 2" key="2">
    <citation type="journal article" date="2019" name="G3 (Bethesda)">
        <title>Hybrid Assembly of the Genome of the Entomopathogenic Nematode Steinernema carpocapsae Identifies the X-Chromosome.</title>
        <authorList>
            <person name="Serra L."/>
            <person name="Macchietto M."/>
            <person name="Macias-Munoz A."/>
            <person name="McGill C.J."/>
            <person name="Rodriguez I.M."/>
            <person name="Rodriguez B."/>
            <person name="Murad R."/>
            <person name="Mortazavi A."/>
        </authorList>
    </citation>
    <scope>NUCLEOTIDE SEQUENCE [LARGE SCALE GENOMIC DNA]</scope>
    <source>
        <strain evidence="1 2">ALL</strain>
    </source>
</reference>